<reference evidence="1 2" key="2">
    <citation type="journal article" date="2022" name="Mol. Ecol. Resour.">
        <title>The genomes of chicory, endive, great burdock and yacon provide insights into Asteraceae paleo-polyploidization history and plant inulin production.</title>
        <authorList>
            <person name="Fan W."/>
            <person name="Wang S."/>
            <person name="Wang H."/>
            <person name="Wang A."/>
            <person name="Jiang F."/>
            <person name="Liu H."/>
            <person name="Zhao H."/>
            <person name="Xu D."/>
            <person name="Zhang Y."/>
        </authorList>
    </citation>
    <scope>NUCLEOTIDE SEQUENCE [LARGE SCALE GENOMIC DNA]</scope>
    <source>
        <strain evidence="2">cv. Yunnan</strain>
        <tissue evidence="1">Leaves</tissue>
    </source>
</reference>
<accession>A0ACB8ZBD1</accession>
<comment type="caution">
    <text evidence="1">The sequence shown here is derived from an EMBL/GenBank/DDBJ whole genome shotgun (WGS) entry which is preliminary data.</text>
</comment>
<keyword evidence="2" id="KW-1185">Reference proteome</keyword>
<protein>
    <submittedName>
        <fullName evidence="1">Uncharacterized protein</fullName>
    </submittedName>
</protein>
<sequence>MPKIQINQKEVLPLVLLAETELRPLTTQKILKGATETIKWLEEIEGEMEISDCVEDKTQDDNLEEEALSGAICLPKTSDDDLVTDILFGPLSHRFLTFQFKGSLIVV</sequence>
<dbReference type="EMBL" id="CM042043">
    <property type="protein sequence ID" value="KAI3694917.1"/>
    <property type="molecule type" value="Genomic_DNA"/>
</dbReference>
<gene>
    <name evidence="1" type="ORF">L1987_77901</name>
</gene>
<evidence type="ECO:0000313" key="2">
    <source>
        <dbReference type="Proteomes" id="UP001056120"/>
    </source>
</evidence>
<reference evidence="2" key="1">
    <citation type="journal article" date="2022" name="Mol. Ecol. Resour.">
        <title>The genomes of chicory, endive, great burdock and yacon provide insights into Asteraceae palaeo-polyploidization history and plant inulin production.</title>
        <authorList>
            <person name="Fan W."/>
            <person name="Wang S."/>
            <person name="Wang H."/>
            <person name="Wang A."/>
            <person name="Jiang F."/>
            <person name="Liu H."/>
            <person name="Zhao H."/>
            <person name="Xu D."/>
            <person name="Zhang Y."/>
        </authorList>
    </citation>
    <scope>NUCLEOTIDE SEQUENCE [LARGE SCALE GENOMIC DNA]</scope>
    <source>
        <strain evidence="2">cv. Yunnan</strain>
    </source>
</reference>
<organism evidence="1 2">
    <name type="scientific">Smallanthus sonchifolius</name>
    <dbReference type="NCBI Taxonomy" id="185202"/>
    <lineage>
        <taxon>Eukaryota</taxon>
        <taxon>Viridiplantae</taxon>
        <taxon>Streptophyta</taxon>
        <taxon>Embryophyta</taxon>
        <taxon>Tracheophyta</taxon>
        <taxon>Spermatophyta</taxon>
        <taxon>Magnoliopsida</taxon>
        <taxon>eudicotyledons</taxon>
        <taxon>Gunneridae</taxon>
        <taxon>Pentapetalae</taxon>
        <taxon>asterids</taxon>
        <taxon>campanulids</taxon>
        <taxon>Asterales</taxon>
        <taxon>Asteraceae</taxon>
        <taxon>Asteroideae</taxon>
        <taxon>Heliantheae alliance</taxon>
        <taxon>Millerieae</taxon>
        <taxon>Smallanthus</taxon>
    </lineage>
</organism>
<proteinExistence type="predicted"/>
<evidence type="ECO:0000313" key="1">
    <source>
        <dbReference type="EMBL" id="KAI3694917.1"/>
    </source>
</evidence>
<name>A0ACB8ZBD1_9ASTR</name>
<dbReference type="Proteomes" id="UP001056120">
    <property type="component" value="Linkage Group LG26"/>
</dbReference>